<dbReference type="EMBL" id="CP089391">
    <property type="protein sequence ID" value="WBL82298.1"/>
    <property type="molecule type" value="Genomic_DNA"/>
</dbReference>
<dbReference type="RefSeq" id="WP_270172083.1">
    <property type="nucleotide sequence ID" value="NZ_CP089391.1"/>
</dbReference>
<feature type="chain" id="PRO_5045976144" evidence="1">
    <location>
        <begin position="23"/>
        <end position="602"/>
    </location>
</feature>
<evidence type="ECO:0000313" key="3">
    <source>
        <dbReference type="Proteomes" id="UP001179614"/>
    </source>
</evidence>
<keyword evidence="3" id="KW-1185">Reference proteome</keyword>
<protein>
    <submittedName>
        <fullName evidence="2">Uncharacterized protein</fullName>
    </submittedName>
</protein>
<sequence length="602" mass="62365">MRLACRLILAFALMAGLAPAFAQVPPPVPALPDTERRTSYSITASTCACNVGFALYGDSTDYANWIEVWVNGALIPQSGNWTITSPTGSLATIPRPISDAVLTFTQVQTGTVQIVGARRPRRTSQFSESRGVAARDLNQVLTDLTAQNRETWDKINDVTGRIPRVPPGETLATLPVLAARANQGACFNSGGNLTSCVSVPNSTFVAGNGIAFTGTNPTTISNNIVGSGPIQVTGTNPLNIGCPSCSTMLTNVRLAQIANYSASANDCGSTLALGGGTLFTLTLTAASGYSSTCAFLVVNEDTSRGKKLAISGYSNFILWPLQTAIIYAQNNAWQLLPPGRWKLPGSQTMHVDPLNGNDANDGLATGSGAFQTLTAAWTTICTSTDLAGQAVTLQLADGLYSSGLNSTLGPMNAPYLGVTINGNATTPDNVLLSTGASDSFRWFETGSPISVWIKNLKMTTTGGDAIRVLGAGNYVRVSNVNFGAVGSGVHMRAFNAAEIDAFNDSYKITGGASAHYNVNGLGIVGVQNQTINISGNPTFASAFGLADGGQILVQGDTYSVTGTVTGTRYIARNLGLIDTAGGGASYFPGTIAGATATGGQYN</sequence>
<gene>
    <name evidence="2" type="ORF">I3J27_18370</name>
</gene>
<accession>A0ABY7MV58</accession>
<evidence type="ECO:0000313" key="2">
    <source>
        <dbReference type="EMBL" id="WBL82298.1"/>
    </source>
</evidence>
<proteinExistence type="predicted"/>
<feature type="signal peptide" evidence="1">
    <location>
        <begin position="1"/>
        <end position="22"/>
    </location>
</feature>
<dbReference type="Proteomes" id="UP001179614">
    <property type="component" value="Chromosome"/>
</dbReference>
<keyword evidence="1" id="KW-0732">Signal</keyword>
<reference evidence="2" key="1">
    <citation type="submission" date="2021-12" db="EMBL/GenBank/DDBJ databases">
        <title>Bradyrhizobium xenonodulans sp. nov.</title>
        <authorList>
            <person name="Claassens R."/>
            <person name="Venter S.N."/>
            <person name="Beukes C.W."/>
            <person name="Stepkowski T."/>
            <person name="Steenkamp E.T."/>
        </authorList>
    </citation>
    <scope>NUCLEOTIDE SEQUENCE</scope>
    <source>
        <strain evidence="2">14AB</strain>
    </source>
</reference>
<organism evidence="2 3">
    <name type="scientific">Bradyrhizobium xenonodulans</name>
    <dbReference type="NCBI Taxonomy" id="2736875"/>
    <lineage>
        <taxon>Bacteria</taxon>
        <taxon>Pseudomonadati</taxon>
        <taxon>Pseudomonadota</taxon>
        <taxon>Alphaproteobacteria</taxon>
        <taxon>Hyphomicrobiales</taxon>
        <taxon>Nitrobacteraceae</taxon>
        <taxon>Bradyrhizobium</taxon>
    </lineage>
</organism>
<name>A0ABY7MV58_9BRAD</name>
<evidence type="ECO:0000256" key="1">
    <source>
        <dbReference type="SAM" id="SignalP"/>
    </source>
</evidence>